<dbReference type="PANTHER" id="PTHR34298:SF2">
    <property type="entry name" value="SEGREGATION AND CONDENSATION PROTEIN B"/>
    <property type="match status" value="1"/>
</dbReference>
<dbReference type="EMBL" id="JAGHKO010000001">
    <property type="protein sequence ID" value="MBO9198756.1"/>
    <property type="molecule type" value="Genomic_DNA"/>
</dbReference>
<keyword evidence="7" id="KW-1185">Reference proteome</keyword>
<keyword evidence="3" id="KW-0159">Chromosome partition</keyword>
<proteinExistence type="predicted"/>
<evidence type="ECO:0000256" key="4">
    <source>
        <dbReference type="ARBA" id="ARBA00023306"/>
    </source>
</evidence>
<reference evidence="6 7" key="1">
    <citation type="submission" date="2021-03" db="EMBL/GenBank/DDBJ databases">
        <title>Assistant Professor.</title>
        <authorList>
            <person name="Huq M.A."/>
        </authorList>
    </citation>
    <scope>NUCLEOTIDE SEQUENCE [LARGE SCALE GENOMIC DNA]</scope>
    <source>
        <strain evidence="6 7">MAH-29</strain>
    </source>
</reference>
<evidence type="ECO:0000256" key="5">
    <source>
        <dbReference type="SAM" id="MobiDB-lite"/>
    </source>
</evidence>
<evidence type="ECO:0000256" key="2">
    <source>
        <dbReference type="ARBA" id="ARBA00022618"/>
    </source>
</evidence>
<gene>
    <name evidence="6" type="primary">scpB</name>
    <name evidence="6" type="ORF">J7I42_00685</name>
</gene>
<evidence type="ECO:0000256" key="3">
    <source>
        <dbReference type="ARBA" id="ARBA00022829"/>
    </source>
</evidence>
<feature type="compositionally biased region" description="Acidic residues" evidence="5">
    <location>
        <begin position="224"/>
        <end position="234"/>
    </location>
</feature>
<feature type="region of interest" description="Disordered" evidence="5">
    <location>
        <begin position="197"/>
        <end position="394"/>
    </location>
</feature>
<keyword evidence="1" id="KW-0963">Cytoplasm</keyword>
<feature type="compositionally biased region" description="Acidic residues" evidence="5">
    <location>
        <begin position="242"/>
        <end position="303"/>
    </location>
</feature>
<evidence type="ECO:0000313" key="7">
    <source>
        <dbReference type="Proteomes" id="UP000677244"/>
    </source>
</evidence>
<dbReference type="NCBIfam" id="TIGR00281">
    <property type="entry name" value="SMC-Scp complex subunit ScpB"/>
    <property type="match status" value="1"/>
</dbReference>
<keyword evidence="4" id="KW-0131">Cell cycle</keyword>
<dbReference type="Pfam" id="PF04079">
    <property type="entry name" value="SMC_ScpB"/>
    <property type="match status" value="1"/>
</dbReference>
<evidence type="ECO:0000256" key="1">
    <source>
        <dbReference type="ARBA" id="ARBA00022490"/>
    </source>
</evidence>
<keyword evidence="2" id="KW-0132">Cell division</keyword>
<comment type="caution">
    <text evidence="6">The sequence shown here is derived from an EMBL/GenBank/DDBJ whole genome shotgun (WGS) entry which is preliminary data.</text>
</comment>
<protein>
    <submittedName>
        <fullName evidence="6">SMC-Scp complex subunit ScpB</fullName>
    </submittedName>
</protein>
<feature type="compositionally biased region" description="Acidic residues" evidence="5">
    <location>
        <begin position="310"/>
        <end position="394"/>
    </location>
</feature>
<sequence length="394" mass="44113">MMEISNLIPHIEALIFASEKPLTTLEITDLINQAFGFMEDKIMLDQIEAAMEGILEKYKAEFYPFEVRESGGGWQFLTKRDFHKTVAQLNGDKFLKRLSTAALETLSIVAYKQPVTKSEIEAIRGVSSDYAIQKLLEKDLIVITGRNENMPGQPLVYATSKNFMDYFGLNTTDDLPKLKEILDDSIVAPTIVGLETGTTQTEGDESGILPSENDVHVNGTELSLSEEEGAEEEAQPGLDQDASYDQEADEEAIAEEAEALDEEAGEVLDEIAEEGFDEGDLDAFAEEEPYITPEEEEEGEDDSTSFAVDDNGELIEEHGEAEEDEEENEGDEEIADEEEEEQTEEEEDENEEEEESEEEEETEEEGGDDEETEEDGEDNDEEKDGDDEEDEQKK</sequence>
<accession>A0ABS3YLK8</accession>
<dbReference type="Gene3D" id="1.10.10.10">
    <property type="entry name" value="Winged helix-like DNA-binding domain superfamily/Winged helix DNA-binding domain"/>
    <property type="match status" value="2"/>
</dbReference>
<dbReference type="InterPro" id="IPR036390">
    <property type="entry name" value="WH_DNA-bd_sf"/>
</dbReference>
<evidence type="ECO:0000313" key="6">
    <source>
        <dbReference type="EMBL" id="MBO9198756.1"/>
    </source>
</evidence>
<dbReference type="RefSeq" id="WP_209136843.1">
    <property type="nucleotide sequence ID" value="NZ_JAGHKO010000001.1"/>
</dbReference>
<organism evidence="6 7">
    <name type="scientific">Niastella soli</name>
    <dbReference type="NCBI Taxonomy" id="2821487"/>
    <lineage>
        <taxon>Bacteria</taxon>
        <taxon>Pseudomonadati</taxon>
        <taxon>Bacteroidota</taxon>
        <taxon>Chitinophagia</taxon>
        <taxon>Chitinophagales</taxon>
        <taxon>Chitinophagaceae</taxon>
        <taxon>Niastella</taxon>
    </lineage>
</organism>
<dbReference type="PANTHER" id="PTHR34298">
    <property type="entry name" value="SEGREGATION AND CONDENSATION PROTEIN B"/>
    <property type="match status" value="1"/>
</dbReference>
<dbReference type="InterPro" id="IPR005234">
    <property type="entry name" value="ScpB_csome_segregation"/>
</dbReference>
<dbReference type="InterPro" id="IPR036388">
    <property type="entry name" value="WH-like_DNA-bd_sf"/>
</dbReference>
<name>A0ABS3YLK8_9BACT</name>
<dbReference type="Proteomes" id="UP000677244">
    <property type="component" value="Unassembled WGS sequence"/>
</dbReference>
<dbReference type="SUPFAM" id="SSF46785">
    <property type="entry name" value="Winged helix' DNA-binding domain"/>
    <property type="match status" value="2"/>
</dbReference>